<evidence type="ECO:0000313" key="3">
    <source>
        <dbReference type="Proteomes" id="UP000542342"/>
    </source>
</evidence>
<proteinExistence type="predicted"/>
<evidence type="ECO:0000313" key="2">
    <source>
        <dbReference type="EMBL" id="MBA2227098.1"/>
    </source>
</evidence>
<protein>
    <submittedName>
        <fullName evidence="2">Uncharacterized protein</fullName>
    </submittedName>
</protein>
<reference evidence="2 3" key="1">
    <citation type="submission" date="2020-07" db="EMBL/GenBank/DDBJ databases">
        <title>Thermogemmata thermophila gen. nov., sp. nov., a novel moderate thermophilic planctomycete from a Kamchatka hot spring.</title>
        <authorList>
            <person name="Elcheninov A.G."/>
            <person name="Podosokorskaya O.A."/>
            <person name="Kovaleva O.L."/>
            <person name="Novikov A."/>
            <person name="Bonch-Osmolovskaya E.A."/>
            <person name="Toshchakov S.V."/>
            <person name="Kublanov I.V."/>
        </authorList>
    </citation>
    <scope>NUCLEOTIDE SEQUENCE [LARGE SCALE GENOMIC DNA]</scope>
    <source>
        <strain evidence="2 3">2918</strain>
    </source>
</reference>
<comment type="caution">
    <text evidence="2">The sequence shown here is derived from an EMBL/GenBank/DDBJ whole genome shotgun (WGS) entry which is preliminary data.</text>
</comment>
<organism evidence="2 3">
    <name type="scientific">Thermogemmata fonticola</name>
    <dbReference type="NCBI Taxonomy" id="2755323"/>
    <lineage>
        <taxon>Bacteria</taxon>
        <taxon>Pseudomonadati</taxon>
        <taxon>Planctomycetota</taxon>
        <taxon>Planctomycetia</taxon>
        <taxon>Gemmatales</taxon>
        <taxon>Gemmataceae</taxon>
        <taxon>Thermogemmata</taxon>
    </lineage>
</organism>
<dbReference type="EMBL" id="JACEFB010000010">
    <property type="protein sequence ID" value="MBA2227098.1"/>
    <property type="molecule type" value="Genomic_DNA"/>
</dbReference>
<keyword evidence="3" id="KW-1185">Reference proteome</keyword>
<dbReference type="AlphaFoldDB" id="A0A7V8VFI6"/>
<feature type="region of interest" description="Disordered" evidence="1">
    <location>
        <begin position="136"/>
        <end position="180"/>
    </location>
</feature>
<dbReference type="Proteomes" id="UP000542342">
    <property type="component" value="Unassembled WGS sequence"/>
</dbReference>
<name>A0A7V8VFI6_9BACT</name>
<dbReference type="RefSeq" id="WP_194538856.1">
    <property type="nucleotide sequence ID" value="NZ_JACEFB010000010.1"/>
</dbReference>
<gene>
    <name evidence="2" type="ORF">H0921_13125</name>
</gene>
<sequence length="180" mass="20485">MVLHRRTGKAWLVGLVLCSWVPTAWAESPRPPRMSLWDKLWSSRPSNTWSPTDRRTAGARGPIVISPLPPEVQAEALRAEQEAYLRRVAVCTELRRVAVERGDETLYRQADELEREAEALYRLRVGRLGIQLPRSQDKLAHNNTPRLDQEEQIRAAARRLSPPSPSMPATAEVRVREVKP</sequence>
<accession>A0A7V8VFI6</accession>
<evidence type="ECO:0000256" key="1">
    <source>
        <dbReference type="SAM" id="MobiDB-lite"/>
    </source>
</evidence>